<comment type="caution">
    <text evidence="5">The sequence shown here is derived from an EMBL/GenBank/DDBJ whole genome shotgun (WGS) entry which is preliminary data.</text>
</comment>
<organism evidence="5 6">
    <name type="scientific">Luteimonas composti</name>
    <dbReference type="NCBI Taxonomy" id="398257"/>
    <lineage>
        <taxon>Bacteria</taxon>
        <taxon>Pseudomonadati</taxon>
        <taxon>Pseudomonadota</taxon>
        <taxon>Gammaproteobacteria</taxon>
        <taxon>Lysobacterales</taxon>
        <taxon>Lysobacteraceae</taxon>
        <taxon>Luteimonas</taxon>
    </lineage>
</organism>
<keyword evidence="2 5" id="KW-0413">Isomerase</keyword>
<reference evidence="5" key="2">
    <citation type="submission" date="2023-04" db="EMBL/GenBank/DDBJ databases">
        <authorList>
            <person name="Sun J.-Q."/>
        </authorList>
    </citation>
    <scope>NUCLEOTIDE SEQUENCE</scope>
    <source>
        <strain evidence="5">CC-YY355</strain>
    </source>
</reference>
<dbReference type="SMART" id="SM00450">
    <property type="entry name" value="RHOD"/>
    <property type="match status" value="1"/>
</dbReference>
<dbReference type="PROSITE" id="PS50206">
    <property type="entry name" value="RHODANESE_3"/>
    <property type="match status" value="1"/>
</dbReference>
<proteinExistence type="inferred from homology"/>
<dbReference type="PANTHER" id="PTHR43709:SF2">
    <property type="entry name" value="DUF453 DOMAIN PROTEIN (AFU_ORTHOLOGUE AFUA_6G00360)"/>
    <property type="match status" value="1"/>
</dbReference>
<evidence type="ECO:0000256" key="1">
    <source>
        <dbReference type="ARBA" id="ARBA00007673"/>
    </source>
</evidence>
<dbReference type="InterPro" id="IPR001763">
    <property type="entry name" value="Rhodanese-like_dom"/>
</dbReference>
<dbReference type="PANTHER" id="PTHR43709">
    <property type="entry name" value="ACONITATE ISOMERASE-RELATED"/>
    <property type="match status" value="1"/>
</dbReference>
<dbReference type="Pfam" id="PF00581">
    <property type="entry name" value="Rhodanese"/>
    <property type="match status" value="1"/>
</dbReference>
<name>A0ABT6MP81_9GAMM</name>
<feature type="region of interest" description="Disordered" evidence="3">
    <location>
        <begin position="187"/>
        <end position="207"/>
    </location>
</feature>
<reference evidence="5" key="1">
    <citation type="journal article" date="2007" name="Int. J. Syst. Evol. Microbiol.">
        <title>Luteimonas composti sp. nov., a moderately thermophilic bacterium isolated from food waste.</title>
        <authorList>
            <person name="Young C.C."/>
            <person name="Kampfer P."/>
            <person name="Chen W.M."/>
            <person name="Yen W.S."/>
            <person name="Arun A.B."/>
            <person name="Lai W.A."/>
            <person name="Shen F.T."/>
            <person name="Rekha P.D."/>
            <person name="Lin K.Y."/>
            <person name="Chou J.H."/>
        </authorList>
    </citation>
    <scope>NUCLEOTIDE SEQUENCE</scope>
    <source>
        <strain evidence="5">CC-YY355</strain>
    </source>
</reference>
<evidence type="ECO:0000259" key="4">
    <source>
        <dbReference type="PROSITE" id="PS50206"/>
    </source>
</evidence>
<evidence type="ECO:0000256" key="2">
    <source>
        <dbReference type="ARBA" id="ARBA00023235"/>
    </source>
</evidence>
<dbReference type="InterPro" id="IPR012709">
    <property type="entry name" value="PrpF"/>
</dbReference>
<dbReference type="EMBL" id="JARYGX010000012">
    <property type="protein sequence ID" value="MDH7452416.1"/>
    <property type="molecule type" value="Genomic_DNA"/>
</dbReference>
<accession>A0ABT6MP81</accession>
<dbReference type="NCBIfam" id="TIGR02334">
    <property type="entry name" value="prpF"/>
    <property type="match status" value="1"/>
</dbReference>
<protein>
    <submittedName>
        <fullName evidence="5">2-methylaconitate cis-trans isomerase PrpF</fullName>
    </submittedName>
</protein>
<keyword evidence="6" id="KW-1185">Reference proteome</keyword>
<dbReference type="SUPFAM" id="SSF54506">
    <property type="entry name" value="Diaminopimelate epimerase-like"/>
    <property type="match status" value="2"/>
</dbReference>
<dbReference type="Pfam" id="PF04303">
    <property type="entry name" value="PrpF"/>
    <property type="match status" value="1"/>
</dbReference>
<evidence type="ECO:0000313" key="5">
    <source>
        <dbReference type="EMBL" id="MDH7452416.1"/>
    </source>
</evidence>
<gene>
    <name evidence="5" type="primary">prpF</name>
    <name evidence="5" type="ORF">QF205_04865</name>
</gene>
<feature type="domain" description="Rhodanese" evidence="4">
    <location>
        <begin position="31"/>
        <end position="128"/>
    </location>
</feature>
<dbReference type="InterPro" id="IPR036873">
    <property type="entry name" value="Rhodanese-like_dom_sf"/>
</dbReference>
<dbReference type="Gene3D" id="3.40.250.10">
    <property type="entry name" value="Rhodanese-like domain"/>
    <property type="match status" value="1"/>
</dbReference>
<dbReference type="CDD" id="cd01447">
    <property type="entry name" value="Polysulfide_ST"/>
    <property type="match status" value="1"/>
</dbReference>
<dbReference type="GO" id="GO:0016853">
    <property type="term" value="F:isomerase activity"/>
    <property type="evidence" value="ECO:0007669"/>
    <property type="project" value="UniProtKB-KW"/>
</dbReference>
<dbReference type="SUPFAM" id="SSF52821">
    <property type="entry name" value="Rhodanese/Cell cycle control phosphatase"/>
    <property type="match status" value="1"/>
</dbReference>
<sequence>MALKKGIRQLVDEASARIDTIPVDQAQALLADPDVQFVDIRDVRELEREGMVPGAFHAPRGMLEFWADPDSPYFKPVFGQDRRFVLYCQSGWRSALAAAALQDMGLQRVAHVAGGFHGWKTGGGEVARKTAREPGSAPELRGGQVRIPATYMRGGTSKGVFFRLADLPEAARAPGRARDRLFQRVIGSPDPYGKQTDGMGGATSSTSKCVIVSPSTREGHDVDYLYGQVSIDSDFVDWSGNCGNLSSAVGPFAIAQGMLDPSRVPHEGRCTVRIWQANIGKTILAHVPVVDGQVQETGDFELDGVTFPAAEVVLEFLDPSDEGDGGGAMFPTGNLVDTLDVPGVGELRATMITAGIPTVFVNAADIGFDGTELQPAINEDKAALAKLEAIRVAGALRMGLIRSPEEALTRQHTPKVAFVAPPKGYVSSSGKAVAAEAIDLNVRALSMGKLHHAMMGTASVAIATAAAVPGTLVNLAAGGGQRDVVRFGHPSGTLQVGASVQQVDGQWCVTRAVMSRSARVLMEGMVRVPADTLE</sequence>
<comment type="similarity">
    <text evidence="1">Belongs to the PrpF family.</text>
</comment>
<dbReference type="Proteomes" id="UP001160550">
    <property type="component" value="Unassembled WGS sequence"/>
</dbReference>
<dbReference type="Gene3D" id="3.10.310.10">
    <property type="entry name" value="Diaminopimelate Epimerase, Chain A, domain 1"/>
    <property type="match status" value="2"/>
</dbReference>
<dbReference type="InterPro" id="IPR007400">
    <property type="entry name" value="PrpF-like"/>
</dbReference>
<evidence type="ECO:0000313" key="6">
    <source>
        <dbReference type="Proteomes" id="UP001160550"/>
    </source>
</evidence>
<evidence type="ECO:0000256" key="3">
    <source>
        <dbReference type="SAM" id="MobiDB-lite"/>
    </source>
</evidence>